<organism evidence="6 7">
    <name type="scientific">Paracoccus yeei</name>
    <dbReference type="NCBI Taxonomy" id="147645"/>
    <lineage>
        <taxon>Bacteria</taxon>
        <taxon>Pseudomonadati</taxon>
        <taxon>Pseudomonadota</taxon>
        <taxon>Alphaproteobacteria</taxon>
        <taxon>Rhodobacterales</taxon>
        <taxon>Paracoccaceae</taxon>
        <taxon>Paracoccus</taxon>
    </lineage>
</organism>
<gene>
    <name evidence="6" type="ORF">FOB51_02080</name>
</gene>
<name>A0A5P2QN39_9RHOB</name>
<dbReference type="Pfam" id="PF06165">
    <property type="entry name" value="GH94_b-supersand"/>
    <property type="match status" value="1"/>
</dbReference>
<dbReference type="InterPro" id="IPR037018">
    <property type="entry name" value="GH65_N"/>
</dbReference>
<evidence type="ECO:0000256" key="1">
    <source>
        <dbReference type="ARBA" id="ARBA00022676"/>
    </source>
</evidence>
<evidence type="ECO:0000313" key="6">
    <source>
        <dbReference type="EMBL" id="QEU06869.1"/>
    </source>
</evidence>
<dbReference type="AlphaFoldDB" id="A0A5P2QN39"/>
<dbReference type="GO" id="GO:0005975">
    <property type="term" value="P:carbohydrate metabolic process"/>
    <property type="evidence" value="ECO:0007669"/>
    <property type="project" value="InterPro"/>
</dbReference>
<accession>A0A5P2QN39</accession>
<keyword evidence="6" id="KW-0614">Plasmid</keyword>
<feature type="domain" description="Glycosyl hydrolase 94 catalytic" evidence="5">
    <location>
        <begin position="410"/>
        <end position="834"/>
    </location>
</feature>
<dbReference type="Proteomes" id="UP000324507">
    <property type="component" value="Plasmid unnamed2"/>
</dbReference>
<protein>
    <submittedName>
        <fullName evidence="6">Uncharacterized protein</fullName>
    </submittedName>
</protein>
<dbReference type="InterPro" id="IPR010383">
    <property type="entry name" value="Glyco_hydrolase_94_b-supersand"/>
</dbReference>
<evidence type="ECO:0000259" key="5">
    <source>
        <dbReference type="Pfam" id="PF17167"/>
    </source>
</evidence>
<sequence>MHQALAPPFVNMTYIQDLQNALNALCNTLLRPGHPDPATRHVFILRRDQIDPDQMRALLAVARVVLHSRNGTLSAQLARSQAVASLVPAPAARLSLPAPPGAPPRDIPVFPDEALRHFNGYGGFSADGREYVIRLRHGQATPQPWINVIARDDFGFHVSAEGVGFTWAVNSRDYQVTPWSNDPVESRPGEAILIRCRKTGRMASPFAALCSDPGAIHEARHGLGFSRFRSWSTWVALDAVQTLAAEGPAKLTRLRVTNRGREPLDLTCLAYAELVLGNDRARTAPVIRTRAEGDALIARNAWSTEFPGRVAGLACDRPATGHLTARAALLGQGDLRRPDALAGDWPEDSTDTGGDPCLALRSDLTVNPGETAEVVFALADAPEAALSDLLRTATQVGAVDRALERAAGEWDAVLGTLQVQTPDPKLDLLVNTWLPYQALACRVRARSAFYQASGAFGFRDQLQDTSALILHDPGLCRRQILNAAARQFPEGDVLHWWLPASGAGVRTTISDDVVWLGHITERYVRLTGDRAILDEPVSFIAGPALEPGQHDAFLTPERSDEIAPLYEHCARALDLAVARTGPHGLSLILGGDWNDGMNRVGEKGKGESIWLGWFLCATIDAFAPLAEARQDTARATVWRAHRHSVAEALDSTGWDGGWYRRGYFDDGSPLGSVESEECRIDSIVQSWAAISGAGRADRAGPAVDAALTWLMDEGSQTLKLFTPPFENTDQEPGYIKSYPPGVRENGGQYTHAASWMVYALGRMGRGADAHRLFDLLNPVSHAETQAEAERYRVEPYVMAADVYGEGSKAGRGGWTWYTGSAGWFYRAAVEGILGIVPAGGDRLRIEPALPPEWPGFSATITLAGRTRRIEVTRDGATLDGAGSGPDGTFAFQA</sequence>
<proteinExistence type="predicted"/>
<dbReference type="GO" id="GO:0016757">
    <property type="term" value="F:glycosyltransferase activity"/>
    <property type="evidence" value="ECO:0007669"/>
    <property type="project" value="UniProtKB-KW"/>
</dbReference>
<evidence type="ECO:0000256" key="2">
    <source>
        <dbReference type="ARBA" id="ARBA00022679"/>
    </source>
</evidence>
<keyword evidence="1" id="KW-0328">Glycosyltransferase</keyword>
<dbReference type="SUPFAM" id="SSF74650">
    <property type="entry name" value="Galactose mutarotase-like"/>
    <property type="match status" value="1"/>
</dbReference>
<evidence type="ECO:0000259" key="4">
    <source>
        <dbReference type="Pfam" id="PF06165"/>
    </source>
</evidence>
<dbReference type="EMBL" id="CP044079">
    <property type="protein sequence ID" value="QEU06869.1"/>
    <property type="molecule type" value="Genomic_DNA"/>
</dbReference>
<dbReference type="Gene3D" id="2.60.420.10">
    <property type="entry name" value="Maltose phosphorylase, domain 3"/>
    <property type="match status" value="1"/>
</dbReference>
<keyword evidence="2" id="KW-0808">Transferase</keyword>
<dbReference type="SUPFAM" id="SSF48208">
    <property type="entry name" value="Six-hairpin glycosidases"/>
    <property type="match status" value="1"/>
</dbReference>
<dbReference type="SMART" id="SM01068">
    <property type="entry name" value="CBM_X"/>
    <property type="match status" value="1"/>
</dbReference>
<dbReference type="InterPro" id="IPR052047">
    <property type="entry name" value="GH94_Enzymes"/>
</dbReference>
<geneLocation type="plasmid" evidence="6">
    <name>unnamed2</name>
</geneLocation>
<dbReference type="Gene3D" id="2.70.98.40">
    <property type="entry name" value="Glycoside hydrolase, family 65, N-terminal domain"/>
    <property type="match status" value="1"/>
</dbReference>
<dbReference type="InterPro" id="IPR011013">
    <property type="entry name" value="Gal_mutarotase_sf_dom"/>
</dbReference>
<dbReference type="InterPro" id="IPR005194">
    <property type="entry name" value="Glyco_hydro_65_C"/>
</dbReference>
<dbReference type="PANTHER" id="PTHR37469:SF2">
    <property type="entry name" value="CELLOBIONIC ACID PHOSPHORYLASE"/>
    <property type="match status" value="1"/>
</dbReference>
<dbReference type="CDD" id="cd11756">
    <property type="entry name" value="GH94N_ChvB_NdvB_1_like"/>
    <property type="match status" value="1"/>
</dbReference>
<feature type="domain" description="Glycoside hydrolase family 65 C-terminal" evidence="3">
    <location>
        <begin position="840"/>
        <end position="879"/>
    </location>
</feature>
<dbReference type="InterPro" id="IPR033432">
    <property type="entry name" value="GH94_catalytic"/>
</dbReference>
<feature type="domain" description="Glycosyl hydrolase 94 supersandwich" evidence="4">
    <location>
        <begin position="129"/>
        <end position="384"/>
    </location>
</feature>
<dbReference type="InterPro" id="IPR008928">
    <property type="entry name" value="6-hairpin_glycosidase_sf"/>
</dbReference>
<reference evidence="6 7" key="1">
    <citation type="submission" date="2019-09" db="EMBL/GenBank/DDBJ databases">
        <title>FDA dAtabase for Regulatory Grade micrObial Sequences (FDA-ARGOS): Supporting development and validation of Infectious Disease Dx tests.</title>
        <authorList>
            <person name="Sciortino C."/>
            <person name="Tallon L."/>
            <person name="Sadzewicz L."/>
            <person name="Vavikolanu K."/>
            <person name="Mehta A."/>
            <person name="Aluvathingal J."/>
            <person name="Nadendla S."/>
            <person name="Nandy P."/>
            <person name="Geyer C."/>
            <person name="Yan Y."/>
            <person name="Sichtig H."/>
        </authorList>
    </citation>
    <scope>NUCLEOTIDE SEQUENCE [LARGE SCALE GENOMIC DNA]</scope>
    <source>
        <strain evidence="6 7">FDAARGOS_643</strain>
        <plasmid evidence="6 7">unnamed2</plasmid>
    </source>
</reference>
<dbReference type="Gene3D" id="1.50.10.10">
    <property type="match status" value="1"/>
</dbReference>
<dbReference type="Pfam" id="PF17167">
    <property type="entry name" value="Glyco_hydro_94"/>
    <property type="match status" value="1"/>
</dbReference>
<dbReference type="Pfam" id="PF03633">
    <property type="entry name" value="Glyco_hydro_65C"/>
    <property type="match status" value="1"/>
</dbReference>
<dbReference type="GO" id="GO:0030246">
    <property type="term" value="F:carbohydrate binding"/>
    <property type="evidence" value="ECO:0007669"/>
    <property type="project" value="InterPro"/>
</dbReference>
<evidence type="ECO:0000259" key="3">
    <source>
        <dbReference type="Pfam" id="PF03633"/>
    </source>
</evidence>
<dbReference type="PANTHER" id="PTHR37469">
    <property type="entry name" value="CELLOBIONIC ACID PHOSPHORYLASE-RELATED"/>
    <property type="match status" value="1"/>
</dbReference>
<dbReference type="InterPro" id="IPR012341">
    <property type="entry name" value="6hp_glycosidase-like_sf"/>
</dbReference>
<dbReference type="InterPro" id="IPR037824">
    <property type="entry name" value="GH94N_2_NdvB"/>
</dbReference>
<evidence type="ECO:0000313" key="7">
    <source>
        <dbReference type="Proteomes" id="UP000324507"/>
    </source>
</evidence>